<dbReference type="InterPro" id="IPR044538">
    <property type="entry name" value="Vta1-like"/>
</dbReference>
<dbReference type="Gene3D" id="1.25.40.270">
    <property type="entry name" value="Vacuolar protein sorting-associated protein vta1"/>
    <property type="match status" value="1"/>
</dbReference>
<dbReference type="InterPro" id="IPR039431">
    <property type="entry name" value="Vta1/CALS_N"/>
</dbReference>
<dbReference type="Proteomes" id="UP000030669">
    <property type="component" value="Unassembled WGS sequence"/>
</dbReference>
<comment type="subcellular location">
    <subcellularLocation>
        <location evidence="2">Cytoplasm</location>
    </subcellularLocation>
    <subcellularLocation>
        <location evidence="1">Endosome membrane</location>
        <topology evidence="1">Peripheral membrane protein</topology>
    </subcellularLocation>
</comment>
<dbReference type="PANTHER" id="PTHR46009:SF1">
    <property type="entry name" value="VACUOLAR PROTEIN SORTING-ASSOCIATED PROTEIN VTA1 HOMOLOG"/>
    <property type="match status" value="1"/>
</dbReference>
<evidence type="ECO:0000256" key="7">
    <source>
        <dbReference type="ARBA" id="ARBA00022927"/>
    </source>
</evidence>
<organism evidence="12 13">
    <name type="scientific">Gloeophyllum trabeum (strain ATCC 11539 / FP-39264 / Madison 617)</name>
    <name type="common">Brown rot fungus</name>
    <dbReference type="NCBI Taxonomy" id="670483"/>
    <lineage>
        <taxon>Eukaryota</taxon>
        <taxon>Fungi</taxon>
        <taxon>Dikarya</taxon>
        <taxon>Basidiomycota</taxon>
        <taxon>Agaricomycotina</taxon>
        <taxon>Agaricomycetes</taxon>
        <taxon>Gloeophyllales</taxon>
        <taxon>Gloeophyllaceae</taxon>
        <taxon>Gloeophyllum</taxon>
    </lineage>
</organism>
<dbReference type="GO" id="GO:0032511">
    <property type="term" value="P:late endosome to vacuole transport via multivesicular body sorting pathway"/>
    <property type="evidence" value="ECO:0007669"/>
    <property type="project" value="InterPro"/>
</dbReference>
<evidence type="ECO:0000313" key="12">
    <source>
        <dbReference type="EMBL" id="EPQ60342.1"/>
    </source>
</evidence>
<feature type="domain" description="Vta1 C-terminal" evidence="11">
    <location>
        <begin position="480"/>
        <end position="516"/>
    </location>
</feature>
<proteinExistence type="inferred from homology"/>
<feature type="compositionally biased region" description="Pro residues" evidence="9">
    <location>
        <begin position="448"/>
        <end position="475"/>
    </location>
</feature>
<feature type="region of interest" description="Disordered" evidence="9">
    <location>
        <begin position="169"/>
        <end position="391"/>
    </location>
</feature>
<dbReference type="GO" id="GO:0015031">
    <property type="term" value="P:protein transport"/>
    <property type="evidence" value="ECO:0007669"/>
    <property type="project" value="UniProtKB-KW"/>
</dbReference>
<gene>
    <name evidence="12" type="ORF">GLOTRDRAFT_135049</name>
</gene>
<keyword evidence="8" id="KW-0472">Membrane</keyword>
<dbReference type="PANTHER" id="PTHR46009">
    <property type="entry name" value="VACUOLAR PROTEIN SORTING-ASSOCIATED PROTEIN VTA1 HOMOLOG"/>
    <property type="match status" value="1"/>
</dbReference>
<keyword evidence="4" id="KW-0813">Transport</keyword>
<feature type="domain" description="Vta1/callose synthase N-terminal" evidence="10">
    <location>
        <begin position="19"/>
        <end position="169"/>
    </location>
</feature>
<keyword evidence="13" id="KW-1185">Reference proteome</keyword>
<dbReference type="STRING" id="670483.S7QLP5"/>
<evidence type="ECO:0000256" key="9">
    <source>
        <dbReference type="SAM" id="MobiDB-lite"/>
    </source>
</evidence>
<evidence type="ECO:0000256" key="8">
    <source>
        <dbReference type="ARBA" id="ARBA00023136"/>
    </source>
</evidence>
<keyword evidence="5" id="KW-0963">Cytoplasm</keyword>
<dbReference type="eggNOG" id="KOG0917">
    <property type="taxonomic scope" value="Eukaryota"/>
</dbReference>
<dbReference type="Pfam" id="PF18097">
    <property type="entry name" value="Vta1_C"/>
    <property type="match status" value="1"/>
</dbReference>
<dbReference type="GO" id="GO:0005771">
    <property type="term" value="C:multivesicular body"/>
    <property type="evidence" value="ECO:0007669"/>
    <property type="project" value="TreeGrafter"/>
</dbReference>
<evidence type="ECO:0000256" key="4">
    <source>
        <dbReference type="ARBA" id="ARBA00022448"/>
    </source>
</evidence>
<sequence>MATTSHLGLPPVPPELKAIIPYVQRADELSSRDPIMSYWCAYTAAQTGIALKSKAPAARTYLFALLSLLEKMKAEVVNTLGKAGGADAVEDEAASAAYVENFGLRVFEGADSEDRRGMATRATAKKFLAAANFLEMLKIFDKSVVPDTHDEKIRYAKWKAADIAKAFREGRKPTPGPAGSQQPEPEPEPESEPASPPLSTTTTSTLYASPSPSTTGPKLAPGSPPKSPSSSSPTRTPRKTPSPKMNPQDIHRANAISPPTEPATYTHPVPHSHIPKHLQDPARPGSPAWSTVATPGSTEAVVGWDPSAKKTSGLGTEVHLGDDGAAYPRERIAPDGGGLDIAHKGAGEAKASVPPSPPTPKRVHFTPSVTGGLTESEGGSTLYDPEEAQAQGQAGFVVPPPGLVGAEPTIPGAVVDGVPLPPGFVPKNIVPTHSHSPVSPAGPSASFQPPPPPSQPAYAAPPPPPPILPPAPPEPVEVSPQVIAQTQKHCRYAISALDYEDVETARKELRIALGMLGGL</sequence>
<evidence type="ECO:0000256" key="6">
    <source>
        <dbReference type="ARBA" id="ARBA00022753"/>
    </source>
</evidence>
<dbReference type="Gene3D" id="1.20.5.420">
    <property type="entry name" value="Immunoglobulin FC, subunit C"/>
    <property type="match status" value="1"/>
</dbReference>
<dbReference type="GeneID" id="19303237"/>
<evidence type="ECO:0000313" key="13">
    <source>
        <dbReference type="Proteomes" id="UP000030669"/>
    </source>
</evidence>
<feature type="compositionally biased region" description="Low complexity" evidence="9">
    <location>
        <begin position="197"/>
        <end position="215"/>
    </location>
</feature>
<dbReference type="InterPro" id="IPR023175">
    <property type="entry name" value="Vta1/CALS_N_sf"/>
</dbReference>
<dbReference type="GO" id="GO:0010008">
    <property type="term" value="C:endosome membrane"/>
    <property type="evidence" value="ECO:0007669"/>
    <property type="project" value="UniProtKB-SubCell"/>
</dbReference>
<evidence type="ECO:0000259" key="10">
    <source>
        <dbReference type="Pfam" id="PF04652"/>
    </source>
</evidence>
<keyword evidence="7" id="KW-0653">Protein transport</keyword>
<dbReference type="RefSeq" id="XP_007860773.1">
    <property type="nucleotide sequence ID" value="XM_007862582.1"/>
</dbReference>
<dbReference type="OMA" id="AYWCEYH"/>
<dbReference type="EMBL" id="KB469296">
    <property type="protein sequence ID" value="EPQ60342.1"/>
    <property type="molecule type" value="Genomic_DNA"/>
</dbReference>
<dbReference type="AlphaFoldDB" id="S7QLP5"/>
<keyword evidence="6" id="KW-0967">Endosome</keyword>
<feature type="region of interest" description="Disordered" evidence="9">
    <location>
        <begin position="429"/>
        <end position="479"/>
    </location>
</feature>
<accession>S7QLP5</accession>
<evidence type="ECO:0000256" key="1">
    <source>
        <dbReference type="ARBA" id="ARBA00004481"/>
    </source>
</evidence>
<name>S7QLP5_GLOTA</name>
<dbReference type="Pfam" id="PF04652">
    <property type="entry name" value="Vta1"/>
    <property type="match status" value="1"/>
</dbReference>
<evidence type="ECO:0000256" key="3">
    <source>
        <dbReference type="ARBA" id="ARBA00007895"/>
    </source>
</evidence>
<feature type="compositionally biased region" description="Low complexity" evidence="9">
    <location>
        <begin position="370"/>
        <end position="382"/>
    </location>
</feature>
<dbReference type="InterPro" id="IPR041212">
    <property type="entry name" value="Vta1_C"/>
</dbReference>
<dbReference type="OrthoDB" id="391137at2759"/>
<dbReference type="KEGG" id="gtr:GLOTRDRAFT_135049"/>
<dbReference type="HOGENOM" id="CLU_030378_5_0_1"/>
<evidence type="ECO:0000256" key="5">
    <source>
        <dbReference type="ARBA" id="ARBA00022490"/>
    </source>
</evidence>
<evidence type="ECO:0000256" key="2">
    <source>
        <dbReference type="ARBA" id="ARBA00004496"/>
    </source>
</evidence>
<reference evidence="12 13" key="1">
    <citation type="journal article" date="2012" name="Science">
        <title>The Paleozoic origin of enzymatic lignin decomposition reconstructed from 31 fungal genomes.</title>
        <authorList>
            <person name="Floudas D."/>
            <person name="Binder M."/>
            <person name="Riley R."/>
            <person name="Barry K."/>
            <person name="Blanchette R.A."/>
            <person name="Henrissat B."/>
            <person name="Martinez A.T."/>
            <person name="Otillar R."/>
            <person name="Spatafora J.W."/>
            <person name="Yadav J.S."/>
            <person name="Aerts A."/>
            <person name="Benoit I."/>
            <person name="Boyd A."/>
            <person name="Carlson A."/>
            <person name="Copeland A."/>
            <person name="Coutinho P.M."/>
            <person name="de Vries R.P."/>
            <person name="Ferreira P."/>
            <person name="Findley K."/>
            <person name="Foster B."/>
            <person name="Gaskell J."/>
            <person name="Glotzer D."/>
            <person name="Gorecki P."/>
            <person name="Heitman J."/>
            <person name="Hesse C."/>
            <person name="Hori C."/>
            <person name="Igarashi K."/>
            <person name="Jurgens J.A."/>
            <person name="Kallen N."/>
            <person name="Kersten P."/>
            <person name="Kohler A."/>
            <person name="Kuees U."/>
            <person name="Kumar T.K.A."/>
            <person name="Kuo A."/>
            <person name="LaButti K."/>
            <person name="Larrondo L.F."/>
            <person name="Lindquist E."/>
            <person name="Ling A."/>
            <person name="Lombard V."/>
            <person name="Lucas S."/>
            <person name="Lundell T."/>
            <person name="Martin R."/>
            <person name="McLaughlin D.J."/>
            <person name="Morgenstern I."/>
            <person name="Morin E."/>
            <person name="Murat C."/>
            <person name="Nagy L.G."/>
            <person name="Nolan M."/>
            <person name="Ohm R.A."/>
            <person name="Patyshakuliyeva A."/>
            <person name="Rokas A."/>
            <person name="Ruiz-Duenas F.J."/>
            <person name="Sabat G."/>
            <person name="Salamov A."/>
            <person name="Samejima M."/>
            <person name="Schmutz J."/>
            <person name="Slot J.C."/>
            <person name="St John F."/>
            <person name="Stenlid J."/>
            <person name="Sun H."/>
            <person name="Sun S."/>
            <person name="Syed K."/>
            <person name="Tsang A."/>
            <person name="Wiebenga A."/>
            <person name="Young D."/>
            <person name="Pisabarro A."/>
            <person name="Eastwood D.C."/>
            <person name="Martin F."/>
            <person name="Cullen D."/>
            <person name="Grigoriev I.V."/>
            <person name="Hibbett D.S."/>
        </authorList>
    </citation>
    <scope>NUCLEOTIDE SEQUENCE [LARGE SCALE GENOMIC DNA]</scope>
    <source>
        <strain evidence="12 13">ATCC 11539</strain>
    </source>
</reference>
<comment type="similarity">
    <text evidence="3">Belongs to the VTA1 family.</text>
</comment>
<evidence type="ECO:0000259" key="11">
    <source>
        <dbReference type="Pfam" id="PF18097"/>
    </source>
</evidence>
<feature type="compositionally biased region" description="Polar residues" evidence="9">
    <location>
        <begin position="288"/>
        <end position="297"/>
    </location>
</feature>
<protein>
    <submittedName>
        <fullName evidence="12">DUF605-domain-containing protein</fullName>
    </submittedName>
</protein>